<dbReference type="GO" id="GO:0032451">
    <property type="term" value="F:demethylase activity"/>
    <property type="evidence" value="ECO:0007669"/>
    <property type="project" value="UniProtKB-ARBA"/>
</dbReference>
<dbReference type="GO" id="GO:0046872">
    <property type="term" value="F:metal ion binding"/>
    <property type="evidence" value="ECO:0007669"/>
    <property type="project" value="UniProtKB-KW"/>
</dbReference>
<dbReference type="AlphaFoldDB" id="A0A918XGG5"/>
<dbReference type="GO" id="GO:0140097">
    <property type="term" value="F:catalytic activity, acting on DNA"/>
    <property type="evidence" value="ECO:0007669"/>
    <property type="project" value="UniProtKB-ARBA"/>
</dbReference>
<comment type="caution">
    <text evidence="10">The sequence shown here is derived from an EMBL/GenBank/DDBJ whole genome shotgun (WGS) entry which is preliminary data.</text>
</comment>
<accession>A0A918XGG5</accession>
<keyword evidence="3" id="KW-0227">DNA damage</keyword>
<dbReference type="GO" id="GO:0051213">
    <property type="term" value="F:dioxygenase activity"/>
    <property type="evidence" value="ECO:0007669"/>
    <property type="project" value="UniProtKB-KW"/>
</dbReference>
<dbReference type="GO" id="GO:0006307">
    <property type="term" value="P:DNA alkylation repair"/>
    <property type="evidence" value="ECO:0007669"/>
    <property type="project" value="InterPro"/>
</dbReference>
<dbReference type="SUPFAM" id="SSF51197">
    <property type="entry name" value="Clavaminate synthase-like"/>
    <property type="match status" value="1"/>
</dbReference>
<keyword evidence="2" id="KW-0479">Metal-binding</keyword>
<comment type="cofactor">
    <cofactor evidence="1">
        <name>Fe(2+)</name>
        <dbReference type="ChEBI" id="CHEBI:29033"/>
    </cofactor>
</comment>
<evidence type="ECO:0000259" key="9">
    <source>
        <dbReference type="PROSITE" id="PS51471"/>
    </source>
</evidence>
<keyword evidence="8" id="KW-0234">DNA repair</keyword>
<proteinExistence type="predicted"/>
<protein>
    <submittedName>
        <fullName evidence="10">Alpha-ketoglutarate-dependent dioxygenase AlkB</fullName>
    </submittedName>
</protein>
<dbReference type="Pfam" id="PF13532">
    <property type="entry name" value="2OG-FeII_Oxy_2"/>
    <property type="match status" value="1"/>
</dbReference>
<evidence type="ECO:0000256" key="2">
    <source>
        <dbReference type="ARBA" id="ARBA00022723"/>
    </source>
</evidence>
<evidence type="ECO:0000256" key="7">
    <source>
        <dbReference type="ARBA" id="ARBA00023004"/>
    </source>
</evidence>
<evidence type="ECO:0000256" key="4">
    <source>
        <dbReference type="ARBA" id="ARBA00022842"/>
    </source>
</evidence>
<dbReference type="GO" id="GO:0016705">
    <property type="term" value="F:oxidoreductase activity, acting on paired donors, with incorporation or reduction of molecular oxygen"/>
    <property type="evidence" value="ECO:0007669"/>
    <property type="project" value="UniProtKB-ARBA"/>
</dbReference>
<keyword evidence="11" id="KW-1185">Reference proteome</keyword>
<keyword evidence="4" id="KW-0460">Magnesium</keyword>
<gene>
    <name evidence="10" type="ORF">GCM10007053_13220</name>
</gene>
<dbReference type="Proteomes" id="UP000644693">
    <property type="component" value="Unassembled WGS sequence"/>
</dbReference>
<reference evidence="10" key="1">
    <citation type="journal article" date="2014" name="Int. J. Syst. Evol. Microbiol.">
        <title>Complete genome sequence of Corynebacterium casei LMG S-19264T (=DSM 44701T), isolated from a smear-ripened cheese.</title>
        <authorList>
            <consortium name="US DOE Joint Genome Institute (JGI-PGF)"/>
            <person name="Walter F."/>
            <person name="Albersmeier A."/>
            <person name="Kalinowski J."/>
            <person name="Ruckert C."/>
        </authorList>
    </citation>
    <scope>NUCLEOTIDE SEQUENCE</scope>
    <source>
        <strain evidence="10">KCTC 23430</strain>
    </source>
</reference>
<organism evidence="10 11">
    <name type="scientific">Parahalioglobus pacificus</name>
    <dbReference type="NCBI Taxonomy" id="930806"/>
    <lineage>
        <taxon>Bacteria</taxon>
        <taxon>Pseudomonadati</taxon>
        <taxon>Pseudomonadota</taxon>
        <taxon>Gammaproteobacteria</taxon>
        <taxon>Cellvibrionales</taxon>
        <taxon>Halieaceae</taxon>
        <taxon>Parahalioglobus</taxon>
    </lineage>
</organism>
<dbReference type="InterPro" id="IPR005123">
    <property type="entry name" value="Oxoglu/Fe-dep_dioxygenase_dom"/>
</dbReference>
<evidence type="ECO:0000313" key="11">
    <source>
        <dbReference type="Proteomes" id="UP000644693"/>
    </source>
</evidence>
<dbReference type="Gene3D" id="2.60.120.590">
    <property type="entry name" value="Alpha-ketoglutarate-dependent dioxygenase AlkB-like"/>
    <property type="match status" value="1"/>
</dbReference>
<keyword evidence="6" id="KW-0560">Oxidoreductase</keyword>
<keyword evidence="5 10" id="KW-0223">Dioxygenase</keyword>
<dbReference type="InterPro" id="IPR027450">
    <property type="entry name" value="AlkB-like"/>
</dbReference>
<evidence type="ECO:0000256" key="6">
    <source>
        <dbReference type="ARBA" id="ARBA00023002"/>
    </source>
</evidence>
<dbReference type="PANTHER" id="PTHR31212:SF4">
    <property type="entry name" value="ALPHA-KETOGLUTARATE-DEPENDENT DIOXYGENASE ALKB HOMOLOG 3"/>
    <property type="match status" value="1"/>
</dbReference>
<dbReference type="PROSITE" id="PS51471">
    <property type="entry name" value="FE2OG_OXY"/>
    <property type="match status" value="1"/>
</dbReference>
<reference evidence="10" key="2">
    <citation type="submission" date="2020-09" db="EMBL/GenBank/DDBJ databases">
        <authorList>
            <person name="Sun Q."/>
            <person name="Kim S."/>
        </authorList>
    </citation>
    <scope>NUCLEOTIDE SEQUENCE</scope>
    <source>
        <strain evidence="10">KCTC 23430</strain>
    </source>
</reference>
<evidence type="ECO:0000256" key="3">
    <source>
        <dbReference type="ARBA" id="ARBA00022763"/>
    </source>
</evidence>
<sequence length="189" mass="21605">MQDGQLLFSPQADLGDPDTVWFERLLAETPWREESITVYGKTHKQPRLMAWYGDPSARYTYSGLTSVPLPWSDSLLTLKERVETISDARFNSVLLNLYRNERDSMGLHADDEPELGPEPTIASLSLGEERTLYFQHNRRGAAKNLNLKLPSGSLLLMRGATQANWKHGIRKLSRACGPRINLTFRWIYQ</sequence>
<dbReference type="GO" id="GO:0016787">
    <property type="term" value="F:hydrolase activity"/>
    <property type="evidence" value="ECO:0007669"/>
    <property type="project" value="UniProtKB-ARBA"/>
</dbReference>
<feature type="domain" description="Fe2OG dioxygenase" evidence="9">
    <location>
        <begin position="89"/>
        <end position="188"/>
    </location>
</feature>
<dbReference type="PANTHER" id="PTHR31212">
    <property type="entry name" value="ALPHA-KETOGLUTARATE-DEPENDENT DIOXYGENASE ALKB HOMOLOG 3"/>
    <property type="match status" value="1"/>
</dbReference>
<keyword evidence="7" id="KW-0408">Iron</keyword>
<evidence type="ECO:0000256" key="1">
    <source>
        <dbReference type="ARBA" id="ARBA00001954"/>
    </source>
</evidence>
<dbReference type="FunFam" id="2.60.120.590:FF:000004">
    <property type="entry name" value="DNA oxidative demethylase ALKBH2"/>
    <property type="match status" value="1"/>
</dbReference>
<dbReference type="InterPro" id="IPR032854">
    <property type="entry name" value="ALKBH3"/>
</dbReference>
<dbReference type="InterPro" id="IPR037151">
    <property type="entry name" value="AlkB-like_sf"/>
</dbReference>
<evidence type="ECO:0000256" key="5">
    <source>
        <dbReference type="ARBA" id="ARBA00022964"/>
    </source>
</evidence>
<evidence type="ECO:0000313" key="10">
    <source>
        <dbReference type="EMBL" id="GHD30916.1"/>
    </source>
</evidence>
<dbReference type="EMBL" id="BMYM01000001">
    <property type="protein sequence ID" value="GHD30916.1"/>
    <property type="molecule type" value="Genomic_DNA"/>
</dbReference>
<name>A0A918XGG5_9GAMM</name>
<evidence type="ECO:0000256" key="8">
    <source>
        <dbReference type="ARBA" id="ARBA00023204"/>
    </source>
</evidence>